<sequence>MSTFSGDPKAFDVDTFTGDIAGSCLCGNITVTIFNKPNLFKERNGHQCFCSNCRKFSGCSGSNNIVIGKDHVRVDDPRGPIHTLPTDDADDFYVLPLGIFPRIPAPEFELFSAHKHDWQAHNEGVKRYKYMSSSGEMG</sequence>
<name>A0ABR0F1K7_ZASCE</name>
<keyword evidence="3" id="KW-0862">Zinc</keyword>
<evidence type="ECO:0000256" key="3">
    <source>
        <dbReference type="ARBA" id="ARBA00022833"/>
    </source>
</evidence>
<comment type="caution">
    <text evidence="5">The sequence shown here is derived from an EMBL/GenBank/DDBJ whole genome shotgun (WGS) entry which is preliminary data.</text>
</comment>
<comment type="similarity">
    <text evidence="1">Belongs to the Gfa family.</text>
</comment>
<evidence type="ECO:0000256" key="1">
    <source>
        <dbReference type="ARBA" id="ARBA00005495"/>
    </source>
</evidence>
<feature type="domain" description="CENP-V/GFA" evidence="4">
    <location>
        <begin position="20"/>
        <end position="75"/>
    </location>
</feature>
<dbReference type="InterPro" id="IPR006913">
    <property type="entry name" value="CENP-V/GFA"/>
</dbReference>
<dbReference type="Gene3D" id="3.90.1590.10">
    <property type="entry name" value="glutathione-dependent formaldehyde- activating enzyme (gfa)"/>
    <property type="match status" value="1"/>
</dbReference>
<accession>A0ABR0F1K7</accession>
<evidence type="ECO:0000313" key="6">
    <source>
        <dbReference type="Proteomes" id="UP001305779"/>
    </source>
</evidence>
<proteinExistence type="inferred from homology"/>
<dbReference type="SUPFAM" id="SSF51316">
    <property type="entry name" value="Mss4-like"/>
    <property type="match status" value="1"/>
</dbReference>
<evidence type="ECO:0000313" key="5">
    <source>
        <dbReference type="EMBL" id="KAK4507826.1"/>
    </source>
</evidence>
<organism evidence="5 6">
    <name type="scientific">Zasmidium cellare</name>
    <name type="common">Wine cellar mold</name>
    <name type="synonym">Racodium cellare</name>
    <dbReference type="NCBI Taxonomy" id="395010"/>
    <lineage>
        <taxon>Eukaryota</taxon>
        <taxon>Fungi</taxon>
        <taxon>Dikarya</taxon>
        <taxon>Ascomycota</taxon>
        <taxon>Pezizomycotina</taxon>
        <taxon>Dothideomycetes</taxon>
        <taxon>Dothideomycetidae</taxon>
        <taxon>Mycosphaerellales</taxon>
        <taxon>Mycosphaerellaceae</taxon>
        <taxon>Zasmidium</taxon>
    </lineage>
</organism>
<keyword evidence="2" id="KW-0479">Metal-binding</keyword>
<gene>
    <name evidence="5" type="ORF">PRZ48_001561</name>
</gene>
<protein>
    <recommendedName>
        <fullName evidence="4">CENP-V/GFA domain-containing protein</fullName>
    </recommendedName>
</protein>
<reference evidence="5 6" key="1">
    <citation type="journal article" date="2023" name="G3 (Bethesda)">
        <title>A chromosome-level genome assembly of Zasmidium syzygii isolated from banana leaves.</title>
        <authorList>
            <person name="van Westerhoven A.C."/>
            <person name="Mehrabi R."/>
            <person name="Talebi R."/>
            <person name="Steentjes M.B.F."/>
            <person name="Corcolon B."/>
            <person name="Chong P.A."/>
            <person name="Kema G.H.J."/>
            <person name="Seidl M.F."/>
        </authorList>
    </citation>
    <scope>NUCLEOTIDE SEQUENCE [LARGE SCALE GENOMIC DNA]</scope>
    <source>
        <strain evidence="5 6">P124</strain>
    </source>
</reference>
<dbReference type="EMBL" id="JAXOVC010000001">
    <property type="protein sequence ID" value="KAK4507826.1"/>
    <property type="molecule type" value="Genomic_DNA"/>
</dbReference>
<dbReference type="Pfam" id="PF04828">
    <property type="entry name" value="GFA"/>
    <property type="match status" value="1"/>
</dbReference>
<dbReference type="InterPro" id="IPR011057">
    <property type="entry name" value="Mss4-like_sf"/>
</dbReference>
<keyword evidence="6" id="KW-1185">Reference proteome</keyword>
<evidence type="ECO:0000259" key="4">
    <source>
        <dbReference type="Pfam" id="PF04828"/>
    </source>
</evidence>
<dbReference type="Proteomes" id="UP001305779">
    <property type="component" value="Unassembled WGS sequence"/>
</dbReference>
<evidence type="ECO:0000256" key="2">
    <source>
        <dbReference type="ARBA" id="ARBA00022723"/>
    </source>
</evidence>